<reference evidence="1" key="1">
    <citation type="submission" date="2022-03" db="EMBL/GenBank/DDBJ databases">
        <authorList>
            <person name="Sayadi A."/>
        </authorList>
    </citation>
    <scope>NUCLEOTIDE SEQUENCE</scope>
</reference>
<name>A0A9P0PLL2_ACAOB</name>
<evidence type="ECO:0000313" key="1">
    <source>
        <dbReference type="EMBL" id="CAH1990794.1"/>
    </source>
</evidence>
<dbReference type="EMBL" id="CAKOFQ010007097">
    <property type="protein sequence ID" value="CAH1990794.1"/>
    <property type="molecule type" value="Genomic_DNA"/>
</dbReference>
<organism evidence="1 2">
    <name type="scientific">Acanthoscelides obtectus</name>
    <name type="common">Bean weevil</name>
    <name type="synonym">Bruchus obtectus</name>
    <dbReference type="NCBI Taxonomy" id="200917"/>
    <lineage>
        <taxon>Eukaryota</taxon>
        <taxon>Metazoa</taxon>
        <taxon>Ecdysozoa</taxon>
        <taxon>Arthropoda</taxon>
        <taxon>Hexapoda</taxon>
        <taxon>Insecta</taxon>
        <taxon>Pterygota</taxon>
        <taxon>Neoptera</taxon>
        <taxon>Endopterygota</taxon>
        <taxon>Coleoptera</taxon>
        <taxon>Polyphaga</taxon>
        <taxon>Cucujiformia</taxon>
        <taxon>Chrysomeloidea</taxon>
        <taxon>Chrysomelidae</taxon>
        <taxon>Bruchinae</taxon>
        <taxon>Bruchini</taxon>
        <taxon>Acanthoscelides</taxon>
    </lineage>
</organism>
<protein>
    <recommendedName>
        <fullName evidence="3">Reverse transcriptase domain-containing protein</fullName>
    </recommendedName>
</protein>
<dbReference type="Proteomes" id="UP001152888">
    <property type="component" value="Unassembled WGS sequence"/>
</dbReference>
<evidence type="ECO:0000313" key="2">
    <source>
        <dbReference type="Proteomes" id="UP001152888"/>
    </source>
</evidence>
<evidence type="ECO:0008006" key="3">
    <source>
        <dbReference type="Google" id="ProtNLM"/>
    </source>
</evidence>
<dbReference type="AlphaFoldDB" id="A0A9P0PLL2"/>
<comment type="caution">
    <text evidence="1">The sequence shown here is derived from an EMBL/GenBank/DDBJ whole genome shotgun (WGS) entry which is preliminary data.</text>
</comment>
<sequence length="181" mass="20696">MAGLAECAFADDLMICAEREKYLQVNLKLWNAELEIRNLKINVAKSKVMVIGKNVKEIKIKINNSELEQVNVYEYLGVMIQREGSMEAELNERINKAVKTYHTMSKAILGNKKISRKSKMIVYKTVFRPTVIYGSEGWVLTNKLMSNIQAVDLKCLRKVKGITRRDKIRNEGRTGSRTNLA</sequence>
<proteinExistence type="predicted"/>
<keyword evidence="2" id="KW-1185">Reference proteome</keyword>
<accession>A0A9P0PLL2</accession>
<dbReference type="PANTHER" id="PTHR47027">
    <property type="entry name" value="REVERSE TRANSCRIPTASE DOMAIN-CONTAINING PROTEIN"/>
    <property type="match status" value="1"/>
</dbReference>
<gene>
    <name evidence="1" type="ORF">ACAOBT_LOCUS19879</name>
</gene>
<dbReference type="OrthoDB" id="6783238at2759"/>
<dbReference type="PANTHER" id="PTHR47027:SF30">
    <property type="entry name" value="THAP-TYPE DOMAIN-CONTAINING PROTEIN"/>
    <property type="match status" value="1"/>
</dbReference>